<organism evidence="2 3">
    <name type="scientific">Pholiota conissans</name>
    <dbReference type="NCBI Taxonomy" id="109636"/>
    <lineage>
        <taxon>Eukaryota</taxon>
        <taxon>Fungi</taxon>
        <taxon>Dikarya</taxon>
        <taxon>Basidiomycota</taxon>
        <taxon>Agaricomycotina</taxon>
        <taxon>Agaricomycetes</taxon>
        <taxon>Agaricomycetidae</taxon>
        <taxon>Agaricales</taxon>
        <taxon>Agaricineae</taxon>
        <taxon>Strophariaceae</taxon>
        <taxon>Pholiota</taxon>
    </lineage>
</organism>
<keyword evidence="1" id="KW-0472">Membrane</keyword>
<dbReference type="EMBL" id="MU155181">
    <property type="protein sequence ID" value="KAF9481275.1"/>
    <property type="molecule type" value="Genomic_DNA"/>
</dbReference>
<sequence>MWMPTPVLFFRLRFASSSRLDHLDDTTASGVGISPVGPLLKTLTPLDRIPSICSNPFSLFFYFSICLFRYLRLHCHVVCPLSHSLLTQVYLFFFLSYSSPPCLYLSISFHLFCACAALLTFAAIIITTDHHHQHRRRHLPPNPSDHRPPLLPTTIHIHIVSRISTIPIPNNPNSTKCLLCIVYHTYFPSPRSSNPFPGPQPSSVVPHQARFACSAIV</sequence>
<feature type="transmembrane region" description="Helical" evidence="1">
    <location>
        <begin position="77"/>
        <end position="97"/>
    </location>
</feature>
<feature type="transmembrane region" description="Helical" evidence="1">
    <location>
        <begin position="49"/>
        <end position="70"/>
    </location>
</feature>
<keyword evidence="1" id="KW-0812">Transmembrane</keyword>
<evidence type="ECO:0000313" key="3">
    <source>
        <dbReference type="Proteomes" id="UP000807469"/>
    </source>
</evidence>
<dbReference type="AlphaFoldDB" id="A0A9P5Z6V0"/>
<keyword evidence="3" id="KW-1185">Reference proteome</keyword>
<accession>A0A9P5Z6V0</accession>
<reference evidence="2" key="1">
    <citation type="submission" date="2020-11" db="EMBL/GenBank/DDBJ databases">
        <authorList>
            <consortium name="DOE Joint Genome Institute"/>
            <person name="Ahrendt S."/>
            <person name="Riley R."/>
            <person name="Andreopoulos W."/>
            <person name="Labutti K."/>
            <person name="Pangilinan J."/>
            <person name="Ruiz-Duenas F.J."/>
            <person name="Barrasa J.M."/>
            <person name="Sanchez-Garcia M."/>
            <person name="Camarero S."/>
            <person name="Miyauchi S."/>
            <person name="Serrano A."/>
            <person name="Linde D."/>
            <person name="Babiker R."/>
            <person name="Drula E."/>
            <person name="Ayuso-Fernandez I."/>
            <person name="Pacheco R."/>
            <person name="Padilla G."/>
            <person name="Ferreira P."/>
            <person name="Barriuso J."/>
            <person name="Kellner H."/>
            <person name="Castanera R."/>
            <person name="Alfaro M."/>
            <person name="Ramirez L."/>
            <person name="Pisabarro A.G."/>
            <person name="Kuo A."/>
            <person name="Tritt A."/>
            <person name="Lipzen A."/>
            <person name="He G."/>
            <person name="Yan M."/>
            <person name="Ng V."/>
            <person name="Cullen D."/>
            <person name="Martin F."/>
            <person name="Rosso M.-N."/>
            <person name="Henrissat B."/>
            <person name="Hibbett D."/>
            <person name="Martinez A.T."/>
            <person name="Grigoriev I.V."/>
        </authorList>
    </citation>
    <scope>NUCLEOTIDE SEQUENCE</scope>
    <source>
        <strain evidence="2">CIRM-BRFM 674</strain>
    </source>
</reference>
<name>A0A9P5Z6V0_9AGAR</name>
<keyword evidence="1" id="KW-1133">Transmembrane helix</keyword>
<evidence type="ECO:0000256" key="1">
    <source>
        <dbReference type="SAM" id="Phobius"/>
    </source>
</evidence>
<comment type="caution">
    <text evidence="2">The sequence shown here is derived from an EMBL/GenBank/DDBJ whole genome shotgun (WGS) entry which is preliminary data.</text>
</comment>
<feature type="transmembrane region" description="Helical" evidence="1">
    <location>
        <begin position="103"/>
        <end position="127"/>
    </location>
</feature>
<gene>
    <name evidence="2" type="ORF">BDN70DRAFT_554212</name>
</gene>
<dbReference type="Proteomes" id="UP000807469">
    <property type="component" value="Unassembled WGS sequence"/>
</dbReference>
<protein>
    <submittedName>
        <fullName evidence="2">Uncharacterized protein</fullName>
    </submittedName>
</protein>
<proteinExistence type="predicted"/>
<evidence type="ECO:0000313" key="2">
    <source>
        <dbReference type="EMBL" id="KAF9481275.1"/>
    </source>
</evidence>